<reference evidence="1" key="1">
    <citation type="submission" date="2018-05" db="EMBL/GenBank/DDBJ databases">
        <authorList>
            <person name="Lanie J.A."/>
            <person name="Ng W.-L."/>
            <person name="Kazmierczak K.M."/>
            <person name="Andrzejewski T.M."/>
            <person name="Davidsen T.M."/>
            <person name="Wayne K.J."/>
            <person name="Tettelin H."/>
            <person name="Glass J.I."/>
            <person name="Rusch D."/>
            <person name="Podicherti R."/>
            <person name="Tsui H.-C.T."/>
            <person name="Winkler M.E."/>
        </authorList>
    </citation>
    <scope>NUCLEOTIDE SEQUENCE</scope>
</reference>
<dbReference type="AlphaFoldDB" id="A0A382YFI2"/>
<protein>
    <submittedName>
        <fullName evidence="1">Uncharacterized protein</fullName>
    </submittedName>
</protein>
<organism evidence="1">
    <name type="scientific">marine metagenome</name>
    <dbReference type="NCBI Taxonomy" id="408172"/>
    <lineage>
        <taxon>unclassified sequences</taxon>
        <taxon>metagenomes</taxon>
        <taxon>ecological metagenomes</taxon>
    </lineage>
</organism>
<evidence type="ECO:0000313" key="1">
    <source>
        <dbReference type="EMBL" id="SVD82066.1"/>
    </source>
</evidence>
<dbReference type="EMBL" id="UINC01175438">
    <property type="protein sequence ID" value="SVD82066.1"/>
    <property type="molecule type" value="Genomic_DNA"/>
</dbReference>
<name>A0A382YFI2_9ZZZZ</name>
<gene>
    <name evidence="1" type="ORF">METZ01_LOCUS434920</name>
</gene>
<accession>A0A382YFI2</accession>
<feature type="non-terminal residue" evidence="1">
    <location>
        <position position="52"/>
    </location>
</feature>
<proteinExistence type="predicted"/>
<sequence>MDDWFPNFSKYTGWLLSELVEFTYSGSWVGTESYQFKPKIMFSGHRRKEDLA</sequence>